<dbReference type="Proteomes" id="UP000750334">
    <property type="component" value="Unassembled WGS sequence"/>
</dbReference>
<gene>
    <name evidence="1" type="ORF">C6P45_001822</name>
</gene>
<accession>A0A9P6WDL6</accession>
<dbReference type="AlphaFoldDB" id="A0A9P6WDL6"/>
<dbReference type="GO" id="GO:0046403">
    <property type="term" value="F:polynucleotide 3'-phosphatase activity"/>
    <property type="evidence" value="ECO:0007669"/>
    <property type="project" value="TreeGrafter"/>
</dbReference>
<comment type="caution">
    <text evidence="1">The sequence shown here is derived from an EMBL/GenBank/DDBJ whole genome shotgun (WGS) entry which is preliminary data.</text>
</comment>
<evidence type="ECO:0000313" key="2">
    <source>
        <dbReference type="Proteomes" id="UP000750334"/>
    </source>
</evidence>
<dbReference type="SUPFAM" id="SSF56784">
    <property type="entry name" value="HAD-like"/>
    <property type="match status" value="1"/>
</dbReference>
<dbReference type="Gene3D" id="3.40.50.1000">
    <property type="entry name" value="HAD superfamily/HAD-like"/>
    <property type="match status" value="1"/>
</dbReference>
<dbReference type="OrthoDB" id="19045at2759"/>
<dbReference type="InterPro" id="IPR023214">
    <property type="entry name" value="HAD_sf"/>
</dbReference>
<organism evidence="1 2">
    <name type="scientific">Maudiozyma exigua</name>
    <name type="common">Yeast</name>
    <name type="synonym">Kazachstania exigua</name>
    <dbReference type="NCBI Taxonomy" id="34358"/>
    <lineage>
        <taxon>Eukaryota</taxon>
        <taxon>Fungi</taxon>
        <taxon>Dikarya</taxon>
        <taxon>Ascomycota</taxon>
        <taxon>Saccharomycotina</taxon>
        <taxon>Saccharomycetes</taxon>
        <taxon>Saccharomycetales</taxon>
        <taxon>Saccharomycetaceae</taxon>
        <taxon>Maudiozyma</taxon>
    </lineage>
</organism>
<dbReference type="InterPro" id="IPR013954">
    <property type="entry name" value="PNK3P"/>
</dbReference>
<sequence length="256" mass="29085">MSHSRYIKPEIIKYIPKNSDPLPIDTHIYAFDLDHTLIQPKNPKAIFAKGPNDWKFMEFKENEPTLNTLVKVCQDDPLAQVVIFTNQGGVITVPSTSKSCSNFTQKVENIFKYIATQPNGDLLLKKLWLYSSTMKPAALFPKKKKNHNKKNSISKQLTLSFLKTEKSSDNENGNTVSPSGDLESLFSSMRKPCIGMAEQFIKDICERSDVLTKDNINWIYYCGDAAGRKIDFSDSDKQFAEKLGINFKIPEDIFKD</sequence>
<dbReference type="NCBIfam" id="TIGR01664">
    <property type="entry name" value="DNA-3'-Pase"/>
    <property type="match status" value="1"/>
</dbReference>
<proteinExistence type="predicted"/>
<dbReference type="InterPro" id="IPR036412">
    <property type="entry name" value="HAD-like_sf"/>
</dbReference>
<dbReference type="PANTHER" id="PTHR12083:SF9">
    <property type="entry name" value="BIFUNCTIONAL POLYNUCLEOTIDE PHOSPHATASE_KINASE"/>
    <property type="match status" value="1"/>
</dbReference>
<dbReference type="GO" id="GO:0003690">
    <property type="term" value="F:double-stranded DNA binding"/>
    <property type="evidence" value="ECO:0007669"/>
    <property type="project" value="TreeGrafter"/>
</dbReference>
<dbReference type="GO" id="GO:0046404">
    <property type="term" value="F:ATP-dependent polydeoxyribonucleotide 5'-hydroxyl-kinase activity"/>
    <property type="evidence" value="ECO:0007669"/>
    <property type="project" value="TreeGrafter"/>
</dbReference>
<name>A0A9P6WDL6_MAUEX</name>
<evidence type="ECO:0000313" key="1">
    <source>
        <dbReference type="EMBL" id="KAG0670813.1"/>
    </source>
</evidence>
<keyword evidence="2" id="KW-1185">Reference proteome</keyword>
<dbReference type="Pfam" id="PF08645">
    <property type="entry name" value="PNK3P"/>
    <property type="match status" value="1"/>
</dbReference>
<dbReference type="InterPro" id="IPR006551">
    <property type="entry name" value="Polynucleotide_phosphatase"/>
</dbReference>
<protein>
    <recommendedName>
        <fullName evidence="3">DNA 3'-phosphatase</fullName>
    </recommendedName>
</protein>
<evidence type="ECO:0008006" key="3">
    <source>
        <dbReference type="Google" id="ProtNLM"/>
    </source>
</evidence>
<dbReference type="EMBL" id="PUHR01000019">
    <property type="protein sequence ID" value="KAG0670813.1"/>
    <property type="molecule type" value="Genomic_DNA"/>
</dbReference>
<dbReference type="GO" id="GO:0006281">
    <property type="term" value="P:DNA repair"/>
    <property type="evidence" value="ECO:0007669"/>
    <property type="project" value="TreeGrafter"/>
</dbReference>
<reference evidence="1 2" key="1">
    <citation type="submission" date="2020-11" db="EMBL/GenBank/DDBJ databases">
        <title>Kefir isolates.</title>
        <authorList>
            <person name="Marcisauskas S."/>
            <person name="Kim Y."/>
            <person name="Blasche S."/>
        </authorList>
    </citation>
    <scope>NUCLEOTIDE SEQUENCE [LARGE SCALE GENOMIC DNA]</scope>
    <source>
        <strain evidence="1 2">OG2</strain>
    </source>
</reference>
<dbReference type="PANTHER" id="PTHR12083">
    <property type="entry name" value="BIFUNCTIONAL POLYNUCLEOTIDE PHOSPHATASE/KINASE"/>
    <property type="match status" value="1"/>
</dbReference>